<name>A0A7R9JIE4_TIMCA</name>
<evidence type="ECO:0000313" key="2">
    <source>
        <dbReference type="EMBL" id="CAD7579867.1"/>
    </source>
</evidence>
<organism evidence="2">
    <name type="scientific">Timema californicum</name>
    <name type="common">California timema</name>
    <name type="synonym">Walking stick</name>
    <dbReference type="NCBI Taxonomy" id="61474"/>
    <lineage>
        <taxon>Eukaryota</taxon>
        <taxon>Metazoa</taxon>
        <taxon>Ecdysozoa</taxon>
        <taxon>Arthropoda</taxon>
        <taxon>Hexapoda</taxon>
        <taxon>Insecta</taxon>
        <taxon>Pterygota</taxon>
        <taxon>Neoptera</taxon>
        <taxon>Polyneoptera</taxon>
        <taxon>Phasmatodea</taxon>
        <taxon>Timematodea</taxon>
        <taxon>Timematoidea</taxon>
        <taxon>Timematidae</taxon>
        <taxon>Timema</taxon>
    </lineage>
</organism>
<sequence length="134" mass="15736">MDVQYYSNEPLHDIYPKRFAHLLENNSPDDSTDESRLKHLIKLVKLAKIDLQKAVEFYEKLFLEALHISYATTLYTIYEKKISELTEEVVTEVCKTLKPLKFNDRPGDDIYDNDPLTMGTTLFELYLILQRFAV</sequence>
<accession>A0A7R9JIE4</accession>
<dbReference type="EMBL" id="OE194612">
    <property type="protein sequence ID" value="CAD7579867.1"/>
    <property type="molecule type" value="Genomic_DNA"/>
</dbReference>
<proteinExistence type="predicted"/>
<dbReference type="GO" id="GO:0006887">
    <property type="term" value="P:exocytosis"/>
    <property type="evidence" value="ECO:0007669"/>
    <property type="project" value="UniProtKB-KW"/>
</dbReference>
<reference evidence="2" key="1">
    <citation type="submission" date="2020-11" db="EMBL/GenBank/DDBJ databases">
        <authorList>
            <person name="Tran Van P."/>
        </authorList>
    </citation>
    <scope>NUCLEOTIDE SEQUENCE</scope>
</reference>
<dbReference type="PANTHER" id="PTHR45999:SF2">
    <property type="entry name" value="PROTEIN UNC-13 HOMOLOG 4B"/>
    <property type="match status" value="1"/>
</dbReference>
<dbReference type="GO" id="GO:0099503">
    <property type="term" value="C:secretory vesicle"/>
    <property type="evidence" value="ECO:0007669"/>
    <property type="project" value="TreeGrafter"/>
</dbReference>
<evidence type="ECO:0000256" key="1">
    <source>
        <dbReference type="ARBA" id="ARBA00022483"/>
    </source>
</evidence>
<protein>
    <submittedName>
        <fullName evidence="2">(California timema) hypothetical protein</fullName>
    </submittedName>
</protein>
<keyword evidence="1" id="KW-0268">Exocytosis</keyword>
<dbReference type="PANTHER" id="PTHR45999">
    <property type="entry name" value="UNC-13-4A, ISOFORM B"/>
    <property type="match status" value="1"/>
</dbReference>
<dbReference type="InterPro" id="IPR052095">
    <property type="entry name" value="UNC-13_domain"/>
</dbReference>
<gene>
    <name evidence="2" type="ORF">TCMB3V08_LOCUS12400</name>
</gene>
<dbReference type="AlphaFoldDB" id="A0A7R9JIE4"/>